<dbReference type="PANTHER" id="PTHR24157">
    <property type="entry name" value="ANKYRIN REPEAT, SAM AND BASIC LEUCINE ZIPPER DOMAIN-CONTAINING PROTEIN 1"/>
    <property type="match status" value="1"/>
</dbReference>
<organism evidence="4 5">
    <name type="scientific">Brassicogethes aeneus</name>
    <name type="common">Rape pollen beetle</name>
    <name type="synonym">Meligethes aeneus</name>
    <dbReference type="NCBI Taxonomy" id="1431903"/>
    <lineage>
        <taxon>Eukaryota</taxon>
        <taxon>Metazoa</taxon>
        <taxon>Ecdysozoa</taxon>
        <taxon>Arthropoda</taxon>
        <taxon>Hexapoda</taxon>
        <taxon>Insecta</taxon>
        <taxon>Pterygota</taxon>
        <taxon>Neoptera</taxon>
        <taxon>Endopterygota</taxon>
        <taxon>Coleoptera</taxon>
        <taxon>Polyphaga</taxon>
        <taxon>Cucujiformia</taxon>
        <taxon>Nitidulidae</taxon>
        <taxon>Meligethinae</taxon>
        <taxon>Brassicogethes</taxon>
    </lineage>
</organism>
<dbReference type="Proteomes" id="UP001154078">
    <property type="component" value="Chromosome 6"/>
</dbReference>
<keyword evidence="3" id="KW-0472">Membrane</keyword>
<proteinExistence type="predicted"/>
<protein>
    <recommendedName>
        <fullName evidence="6">Ankyrin repeat, SAM and basic leucine zipper domain-containing protein 1</fullName>
    </recommendedName>
</protein>
<dbReference type="SUPFAM" id="SSF47769">
    <property type="entry name" value="SAM/Pointed domain"/>
    <property type="match status" value="1"/>
</dbReference>
<feature type="region of interest" description="Disordered" evidence="2">
    <location>
        <begin position="1"/>
        <end position="20"/>
    </location>
</feature>
<dbReference type="Gene3D" id="1.25.40.20">
    <property type="entry name" value="Ankyrin repeat-containing domain"/>
    <property type="match status" value="2"/>
</dbReference>
<dbReference type="OrthoDB" id="439236at2759"/>
<feature type="transmembrane region" description="Helical" evidence="3">
    <location>
        <begin position="441"/>
        <end position="460"/>
    </location>
</feature>
<dbReference type="InterPro" id="IPR002110">
    <property type="entry name" value="Ankyrin_rpt"/>
</dbReference>
<evidence type="ECO:0000313" key="4">
    <source>
        <dbReference type="EMBL" id="CAH0559298.1"/>
    </source>
</evidence>
<reference evidence="4" key="1">
    <citation type="submission" date="2021-12" db="EMBL/GenBank/DDBJ databases">
        <authorList>
            <person name="King R."/>
        </authorList>
    </citation>
    <scope>NUCLEOTIDE SEQUENCE</scope>
</reference>
<dbReference type="InterPro" id="IPR036770">
    <property type="entry name" value="Ankyrin_rpt-contain_sf"/>
</dbReference>
<evidence type="ECO:0008006" key="6">
    <source>
        <dbReference type="Google" id="ProtNLM"/>
    </source>
</evidence>
<evidence type="ECO:0000256" key="3">
    <source>
        <dbReference type="SAM" id="Phobius"/>
    </source>
</evidence>
<dbReference type="SUPFAM" id="SSF48403">
    <property type="entry name" value="Ankyrin repeat"/>
    <property type="match status" value="1"/>
</dbReference>
<dbReference type="SMART" id="SM00248">
    <property type="entry name" value="ANK"/>
    <property type="match status" value="5"/>
</dbReference>
<dbReference type="EMBL" id="OV121137">
    <property type="protein sequence ID" value="CAH0559298.1"/>
    <property type="molecule type" value="Genomic_DNA"/>
</dbReference>
<keyword evidence="3" id="KW-0812">Transmembrane</keyword>
<feature type="repeat" description="ANK" evidence="1">
    <location>
        <begin position="190"/>
        <end position="222"/>
    </location>
</feature>
<dbReference type="PROSITE" id="PS50088">
    <property type="entry name" value="ANK_REPEAT"/>
    <property type="match status" value="2"/>
</dbReference>
<evidence type="ECO:0000256" key="1">
    <source>
        <dbReference type="PROSITE-ProRule" id="PRU00023"/>
    </source>
</evidence>
<evidence type="ECO:0000256" key="2">
    <source>
        <dbReference type="SAM" id="MobiDB-lite"/>
    </source>
</evidence>
<dbReference type="Pfam" id="PF00023">
    <property type="entry name" value="Ank"/>
    <property type="match status" value="1"/>
</dbReference>
<sequence>MSRYAPPPDYSDNSDGFSDDGDFVNYQERIQNHKDAEIKLSPEELEKKNREIAINSLFNGVCYGNLNTVIEELDKGIEVDIDLNSGWTALLLACSYGHTSIAKEIIHRGANVNSHRDGFSALMMACNCPPYTATYENTLEIIKLLVEKGANPKLTDRKRMSAIMFASGNGHLEAVKFLYPLSENEIRDNQGWTALFWAINSNHVNVVEYLWDEGVDFTKADIRGHTPLDLAKLNDFQDIVKIFAVDEDIYVNYFDSSNSSNLLDVSDIKKPKFFNDICNILFALRSENVIKHFHDKNISLVDFLSSNDDDLKNLGILMPYQRRKILNGLYKFHKHPYHPKSLLVVKLKDIYTNIDVATQVVASIKQFIAMEASLNYILKNSNNLDKKDIQNIKNSVAKIRREINSNQIIAKGFLSRAEDWDSKTQPADLITKKSTHYIFPWRKLVFLTTLSSLIAYRYILRHKLT</sequence>
<keyword evidence="1" id="KW-0040">ANK repeat</keyword>
<dbReference type="PANTHER" id="PTHR24157:SF3">
    <property type="entry name" value="ANKYRIN REPEAT, SAM AND BASIC LEUCINE ZIPPER DOMAIN-CONTAINING PROTEIN 1"/>
    <property type="match status" value="1"/>
</dbReference>
<feature type="repeat" description="ANK" evidence="1">
    <location>
        <begin position="85"/>
        <end position="117"/>
    </location>
</feature>
<accession>A0A9P0FJ92</accession>
<keyword evidence="3" id="KW-1133">Transmembrane helix</keyword>
<name>A0A9P0FJ92_BRAAE</name>
<dbReference type="Gene3D" id="1.10.150.50">
    <property type="entry name" value="Transcription Factor, Ets-1"/>
    <property type="match status" value="1"/>
</dbReference>
<keyword evidence="5" id="KW-1185">Reference proteome</keyword>
<evidence type="ECO:0000313" key="5">
    <source>
        <dbReference type="Proteomes" id="UP001154078"/>
    </source>
</evidence>
<dbReference type="AlphaFoldDB" id="A0A9P0FJ92"/>
<dbReference type="GO" id="GO:0071546">
    <property type="term" value="C:pi-body"/>
    <property type="evidence" value="ECO:0007669"/>
    <property type="project" value="TreeGrafter"/>
</dbReference>
<dbReference type="InterPro" id="IPR013761">
    <property type="entry name" value="SAM/pointed_sf"/>
</dbReference>
<dbReference type="Pfam" id="PF12796">
    <property type="entry name" value="Ank_2"/>
    <property type="match status" value="1"/>
</dbReference>
<gene>
    <name evidence="4" type="ORF">MELIAE_LOCUS9413</name>
</gene>
<dbReference type="PROSITE" id="PS50297">
    <property type="entry name" value="ANK_REP_REGION"/>
    <property type="match status" value="2"/>
</dbReference>